<gene>
    <name evidence="2" type="ORF">ACFS1K_01235</name>
</gene>
<comment type="caution">
    <text evidence="2">The sequence shown here is derived from an EMBL/GenBank/DDBJ whole genome shotgun (WGS) entry which is preliminary data.</text>
</comment>
<evidence type="ECO:0000313" key="3">
    <source>
        <dbReference type="Proteomes" id="UP001597532"/>
    </source>
</evidence>
<keyword evidence="3" id="KW-1185">Reference proteome</keyword>
<dbReference type="EMBL" id="JBHUOK010000002">
    <property type="protein sequence ID" value="MFD2788378.1"/>
    <property type="molecule type" value="Genomic_DNA"/>
</dbReference>
<dbReference type="PANTHER" id="PTHR37291">
    <property type="entry name" value="5-METHYLCYTOSINE-SPECIFIC RESTRICTION ENZYME B"/>
    <property type="match status" value="1"/>
</dbReference>
<dbReference type="RefSeq" id="WP_251807652.1">
    <property type="nucleotide sequence ID" value="NZ_JBHUOK010000002.1"/>
</dbReference>
<evidence type="ECO:0000259" key="1">
    <source>
        <dbReference type="Pfam" id="PF07728"/>
    </source>
</evidence>
<reference evidence="3" key="1">
    <citation type="journal article" date="2019" name="Int. J. Syst. Evol. Microbiol.">
        <title>The Global Catalogue of Microorganisms (GCM) 10K type strain sequencing project: providing services to taxonomists for standard genome sequencing and annotation.</title>
        <authorList>
            <consortium name="The Broad Institute Genomics Platform"/>
            <consortium name="The Broad Institute Genome Sequencing Center for Infectious Disease"/>
            <person name="Wu L."/>
            <person name="Ma J."/>
        </authorList>
    </citation>
    <scope>NUCLEOTIDE SEQUENCE [LARGE SCALE GENOMIC DNA]</scope>
    <source>
        <strain evidence="3">KCTC 52924</strain>
    </source>
</reference>
<protein>
    <submittedName>
        <fullName evidence="2">AAA family ATPase</fullName>
    </submittedName>
</protein>
<feature type="domain" description="ATPase dynein-related AAA" evidence="1">
    <location>
        <begin position="392"/>
        <end position="469"/>
    </location>
</feature>
<dbReference type="InterPro" id="IPR011704">
    <property type="entry name" value="ATPase_dyneun-rel_AAA"/>
</dbReference>
<dbReference type="SUPFAM" id="SSF52540">
    <property type="entry name" value="P-loop containing nucleoside triphosphate hydrolases"/>
    <property type="match status" value="1"/>
</dbReference>
<evidence type="ECO:0000313" key="2">
    <source>
        <dbReference type="EMBL" id="MFD2788378.1"/>
    </source>
</evidence>
<dbReference type="InterPro" id="IPR052934">
    <property type="entry name" value="Methyl-DNA_Rec/Restrict_Enz"/>
</dbReference>
<dbReference type="Proteomes" id="UP001597532">
    <property type="component" value="Unassembled WGS sequence"/>
</dbReference>
<dbReference type="PANTHER" id="PTHR37291:SF1">
    <property type="entry name" value="TYPE IV METHYL-DIRECTED RESTRICTION ENZYME ECOKMCRB SUBUNIT"/>
    <property type="match status" value="1"/>
</dbReference>
<name>A0ABW5VDP4_9FLAO</name>
<dbReference type="Pfam" id="PF07728">
    <property type="entry name" value="AAA_5"/>
    <property type="match status" value="1"/>
</dbReference>
<dbReference type="Gene3D" id="3.40.50.300">
    <property type="entry name" value="P-loop containing nucleotide triphosphate hydrolases"/>
    <property type="match status" value="2"/>
</dbReference>
<accession>A0ABW5VDP4</accession>
<organism evidence="2 3">
    <name type="scientific">Arenibacter antarcticus</name>
    <dbReference type="NCBI Taxonomy" id="2040469"/>
    <lineage>
        <taxon>Bacteria</taxon>
        <taxon>Pseudomonadati</taxon>
        <taxon>Bacteroidota</taxon>
        <taxon>Flavobacteriia</taxon>
        <taxon>Flavobacteriales</taxon>
        <taxon>Flavobacteriaceae</taxon>
        <taxon>Arenibacter</taxon>
    </lineage>
</organism>
<proteinExistence type="predicted"/>
<sequence>MTFHETILQKLLQYRETHPNFNFLTRQRSGTGKRFESGHWFQGNDSYAFVGLINASGGSNRTRSVGITIIPIQNGYSCHLEIVFNEEKDKELIACYKALAKSFKGVKSVGETKYHVKIGNISDSDFSDIYSFLDNNYELILNKFRISGKKSVLVSDKKFEQVIKRINEYRIRKKSYSKNNNMPKISLNQIFYGPPGTGKTYNTILEAAKIITQDEYINYDDAQKVFNNHLGGRIEFITFHQNYSYEDFIQGLRPDTEASGELSFFKSDGVFKKIADRALKNLQDSENPESAKKEFDKVFYELIKPLNDGKVEELEIKMKQTSFYITQVGEKSIEFRKNQGDSKHTLSINTLRKMYDKGVNDIILGGLQPYYNPILKLLLEKGKRDVLPVEKQNYVIIIDEINRANISRVFGELITLIEKDKRSHGKLPITATLPSGEPFIVPSNLYIIGTMNTADKSIALLDIALRRRFEFKAMYPKYEIPDKKIHKAEFLEKLNRLIVDSGKGYDFTIGHSYFMCDENETFDFEITINNKVIPLMLEYYMNDEDEVKKIMIGALKDDGFKVDNWPLEILPND</sequence>
<dbReference type="InterPro" id="IPR027417">
    <property type="entry name" value="P-loop_NTPase"/>
</dbReference>